<comment type="caution">
    <text evidence="2">The sequence shown here is derived from an EMBL/GenBank/DDBJ whole genome shotgun (WGS) entry which is preliminary data.</text>
</comment>
<dbReference type="STRING" id="1223545.GS4_47_00030"/>
<feature type="region of interest" description="Disordered" evidence="1">
    <location>
        <begin position="47"/>
        <end position="73"/>
    </location>
</feature>
<dbReference type="RefSeq" id="WP_007625609.1">
    <property type="nucleotide sequence ID" value="NZ_BANX01000047.1"/>
</dbReference>
<dbReference type="EMBL" id="BANX01000047">
    <property type="protein sequence ID" value="GAC71014.1"/>
    <property type="molecule type" value="Genomic_DNA"/>
</dbReference>
<accession>M0QRD4</accession>
<organism evidence="2 3">
    <name type="scientific">Gordonia soli NBRC 108243</name>
    <dbReference type="NCBI Taxonomy" id="1223545"/>
    <lineage>
        <taxon>Bacteria</taxon>
        <taxon>Bacillati</taxon>
        <taxon>Actinomycetota</taxon>
        <taxon>Actinomycetes</taxon>
        <taxon>Mycobacteriales</taxon>
        <taxon>Gordoniaceae</taxon>
        <taxon>Gordonia</taxon>
    </lineage>
</organism>
<evidence type="ECO:0000313" key="2">
    <source>
        <dbReference type="EMBL" id="GAC71014.1"/>
    </source>
</evidence>
<keyword evidence="3" id="KW-1185">Reference proteome</keyword>
<evidence type="ECO:0000256" key="1">
    <source>
        <dbReference type="SAM" id="MobiDB-lite"/>
    </source>
</evidence>
<proteinExistence type="predicted"/>
<sequence length="73" mass="7482">MSNPAKQEAFKLLSGMTPESPDARDVPMGLAAIGWALLALTEAVEAGSVPGGRFPTSDQEPAPTSDERIGGEG</sequence>
<name>M0QRD4_9ACTN</name>
<gene>
    <name evidence="2" type="ORF">GS4_47_00030</name>
</gene>
<evidence type="ECO:0000313" key="3">
    <source>
        <dbReference type="Proteomes" id="UP000011666"/>
    </source>
</evidence>
<protein>
    <submittedName>
        <fullName evidence="2">Uncharacterized protein</fullName>
    </submittedName>
</protein>
<dbReference type="Proteomes" id="UP000011666">
    <property type="component" value="Unassembled WGS sequence"/>
</dbReference>
<dbReference type="AlphaFoldDB" id="M0QRD4"/>
<reference evidence="2 3" key="1">
    <citation type="submission" date="2013-01" db="EMBL/GenBank/DDBJ databases">
        <title>Whole genome shotgun sequence of Gordonia soli NBRC 108243.</title>
        <authorList>
            <person name="Isaki-Nakamura S."/>
            <person name="Hosoyama A."/>
            <person name="Tsuchikane K."/>
            <person name="Ando Y."/>
            <person name="Baba S."/>
            <person name="Ohji S."/>
            <person name="Hamada M."/>
            <person name="Tamura T."/>
            <person name="Yamazoe A."/>
            <person name="Yamazaki S."/>
            <person name="Fujita N."/>
        </authorList>
    </citation>
    <scope>NUCLEOTIDE SEQUENCE [LARGE SCALE GENOMIC DNA]</scope>
    <source>
        <strain evidence="2 3">NBRC 108243</strain>
    </source>
</reference>